<keyword evidence="3" id="KW-1185">Reference proteome</keyword>
<feature type="compositionally biased region" description="Polar residues" evidence="1">
    <location>
        <begin position="16"/>
        <end position="26"/>
    </location>
</feature>
<evidence type="ECO:0000256" key="1">
    <source>
        <dbReference type="SAM" id="MobiDB-lite"/>
    </source>
</evidence>
<accession>A0AAV7UL32</accession>
<dbReference type="AlphaFoldDB" id="A0AAV7UL32"/>
<reference evidence="2" key="1">
    <citation type="journal article" date="2022" name="bioRxiv">
        <title>Sequencing and chromosome-scale assembly of the giantPleurodeles waltlgenome.</title>
        <authorList>
            <person name="Brown T."/>
            <person name="Elewa A."/>
            <person name="Iarovenko S."/>
            <person name="Subramanian E."/>
            <person name="Araus A.J."/>
            <person name="Petzold A."/>
            <person name="Susuki M."/>
            <person name="Suzuki K.-i.T."/>
            <person name="Hayashi T."/>
            <person name="Toyoda A."/>
            <person name="Oliveira C."/>
            <person name="Osipova E."/>
            <person name="Leigh N.D."/>
            <person name="Simon A."/>
            <person name="Yun M.H."/>
        </authorList>
    </citation>
    <scope>NUCLEOTIDE SEQUENCE</scope>
    <source>
        <strain evidence="2">20211129_DDA</strain>
        <tissue evidence="2">Liver</tissue>
    </source>
</reference>
<feature type="compositionally biased region" description="Basic residues" evidence="1">
    <location>
        <begin position="30"/>
        <end position="42"/>
    </location>
</feature>
<gene>
    <name evidence="2" type="ORF">NDU88_005088</name>
</gene>
<organism evidence="2 3">
    <name type="scientific">Pleurodeles waltl</name>
    <name type="common">Iberian ribbed newt</name>
    <dbReference type="NCBI Taxonomy" id="8319"/>
    <lineage>
        <taxon>Eukaryota</taxon>
        <taxon>Metazoa</taxon>
        <taxon>Chordata</taxon>
        <taxon>Craniata</taxon>
        <taxon>Vertebrata</taxon>
        <taxon>Euteleostomi</taxon>
        <taxon>Amphibia</taxon>
        <taxon>Batrachia</taxon>
        <taxon>Caudata</taxon>
        <taxon>Salamandroidea</taxon>
        <taxon>Salamandridae</taxon>
        <taxon>Pleurodelinae</taxon>
        <taxon>Pleurodeles</taxon>
    </lineage>
</organism>
<feature type="region of interest" description="Disordered" evidence="1">
    <location>
        <begin position="1"/>
        <end position="106"/>
    </location>
</feature>
<dbReference type="Proteomes" id="UP001066276">
    <property type="component" value="Chromosome 3_1"/>
</dbReference>
<name>A0AAV7UL32_PLEWA</name>
<protein>
    <submittedName>
        <fullName evidence="2">Uncharacterized protein</fullName>
    </submittedName>
</protein>
<dbReference type="EMBL" id="JANPWB010000005">
    <property type="protein sequence ID" value="KAJ1188327.1"/>
    <property type="molecule type" value="Genomic_DNA"/>
</dbReference>
<evidence type="ECO:0000313" key="3">
    <source>
        <dbReference type="Proteomes" id="UP001066276"/>
    </source>
</evidence>
<proteinExistence type="predicted"/>
<evidence type="ECO:0000313" key="2">
    <source>
        <dbReference type="EMBL" id="KAJ1188327.1"/>
    </source>
</evidence>
<sequence length="106" mass="12145">MEAGNDTSRLQDERNTGSPGKTTPQPLTKRERKRGRKCRNRTSRTNITMATVSGPEEQSKEDIPTNPEEIREEDEPLREWQNQDSMPRFDRNLAAKHVSPPGKDKT</sequence>
<comment type="caution">
    <text evidence="2">The sequence shown here is derived from an EMBL/GenBank/DDBJ whole genome shotgun (WGS) entry which is preliminary data.</text>
</comment>